<protein>
    <submittedName>
        <fullName evidence="1">Uncharacterized protein</fullName>
    </submittedName>
</protein>
<dbReference type="AlphaFoldDB" id="F5XIN5"/>
<name>F5XIN5_MICPN</name>
<sequence>MMCSSSNSVPACPNGCCSPSIGSGRPLRPPASSPPALVALVHDEALVERFAAALVTVLPWVAFLPDTDRETFATEAADTLRACASIGRFTALADLIDNWRNTAEIWSDPSLAASLAAEVSTPLDQPV</sequence>
<reference evidence="1 2" key="1">
    <citation type="submission" date="2011-05" db="EMBL/GenBank/DDBJ databases">
        <title>Whole genome sequence of Microlunatus phosphovorus NM-1.</title>
        <authorList>
            <person name="Hosoyama A."/>
            <person name="Sasaki K."/>
            <person name="Harada T."/>
            <person name="Igarashi R."/>
            <person name="Kawakoshi A."/>
            <person name="Sasagawa M."/>
            <person name="Fukada J."/>
            <person name="Nakamura S."/>
            <person name="Katano Y."/>
            <person name="Hanada S."/>
            <person name="Kamagata Y."/>
            <person name="Nakamura N."/>
            <person name="Yamazaki S."/>
            <person name="Fujita N."/>
        </authorList>
    </citation>
    <scope>NUCLEOTIDE SEQUENCE [LARGE SCALE GENOMIC DNA]</scope>
    <source>
        <strain evidence="2">ATCC 700054 / DSM 10555 / JCM 9379 / NBRC 101784 / NCIMB 13414 / VKM Ac-1990 / NM-1</strain>
    </source>
</reference>
<accession>F5XIN5</accession>
<proteinExistence type="predicted"/>
<organism evidence="1 2">
    <name type="scientific">Microlunatus phosphovorus (strain ATCC 700054 / DSM 10555 / JCM 9379 / NBRC 101784 / NCIMB 13414 / VKM Ac-1990 / NM-1)</name>
    <dbReference type="NCBI Taxonomy" id="1032480"/>
    <lineage>
        <taxon>Bacteria</taxon>
        <taxon>Bacillati</taxon>
        <taxon>Actinomycetota</taxon>
        <taxon>Actinomycetes</taxon>
        <taxon>Propionibacteriales</taxon>
        <taxon>Propionibacteriaceae</taxon>
        <taxon>Microlunatus</taxon>
    </lineage>
</organism>
<keyword evidence="2" id="KW-1185">Reference proteome</keyword>
<gene>
    <name evidence="1" type="ordered locus">MLP_52590</name>
</gene>
<dbReference type="HOGENOM" id="CLU_1968018_0_0_11"/>
<dbReference type="KEGG" id="mph:MLP_52590"/>
<evidence type="ECO:0000313" key="2">
    <source>
        <dbReference type="Proteomes" id="UP000007947"/>
    </source>
</evidence>
<evidence type="ECO:0000313" key="1">
    <source>
        <dbReference type="EMBL" id="BAK38273.1"/>
    </source>
</evidence>
<dbReference type="EMBL" id="AP012204">
    <property type="protein sequence ID" value="BAK38273.1"/>
    <property type="molecule type" value="Genomic_DNA"/>
</dbReference>
<dbReference type="STRING" id="1032480.MLP_52590"/>
<dbReference type="Proteomes" id="UP000007947">
    <property type="component" value="Chromosome"/>
</dbReference>